<keyword evidence="4" id="KW-1185">Reference proteome</keyword>
<protein>
    <submittedName>
        <fullName evidence="3">Uncharacterized protein</fullName>
    </submittedName>
</protein>
<evidence type="ECO:0000313" key="3">
    <source>
        <dbReference type="EMBL" id="CEM30936.1"/>
    </source>
</evidence>
<evidence type="ECO:0000256" key="1">
    <source>
        <dbReference type="SAM" id="MobiDB-lite"/>
    </source>
</evidence>
<dbReference type="OrthoDB" id="330380at2759"/>
<evidence type="ECO:0000256" key="2">
    <source>
        <dbReference type="SAM" id="Phobius"/>
    </source>
</evidence>
<dbReference type="InParanoid" id="A0A0G4GLD9"/>
<proteinExistence type="predicted"/>
<sequence length="133" mass="15689">MDSWRKFDPERPSYRFFPNFLGAPRTPKQTMWIMSTLLGIGVFFSYVSADWFDNYQSNNYEKFARGYVERLPEAASSGAYARTEAYREFLYKLRRQQMGLPERPPQRIKIVDPEESLGSDADDIPMMRKPRVL</sequence>
<dbReference type="FunCoup" id="A0A0G4GLD9">
    <property type="interactions" value="12"/>
</dbReference>
<name>A0A0G4GLD9_VITBC</name>
<feature type="transmembrane region" description="Helical" evidence="2">
    <location>
        <begin position="31"/>
        <end position="52"/>
    </location>
</feature>
<accession>A0A0G4GLD9</accession>
<dbReference type="EMBL" id="CDMY01000708">
    <property type="protein sequence ID" value="CEM30936.1"/>
    <property type="molecule type" value="Genomic_DNA"/>
</dbReference>
<organism evidence="3 4">
    <name type="scientific">Vitrella brassicaformis (strain CCMP3155)</name>
    <dbReference type="NCBI Taxonomy" id="1169540"/>
    <lineage>
        <taxon>Eukaryota</taxon>
        <taxon>Sar</taxon>
        <taxon>Alveolata</taxon>
        <taxon>Colpodellida</taxon>
        <taxon>Vitrellaceae</taxon>
        <taxon>Vitrella</taxon>
    </lineage>
</organism>
<dbReference type="PhylomeDB" id="A0A0G4GLD9"/>
<dbReference type="VEuPathDB" id="CryptoDB:Vbra_18218"/>
<feature type="compositionally biased region" description="Acidic residues" evidence="1">
    <location>
        <begin position="113"/>
        <end position="123"/>
    </location>
</feature>
<dbReference type="Proteomes" id="UP000041254">
    <property type="component" value="Unassembled WGS sequence"/>
</dbReference>
<evidence type="ECO:0000313" key="4">
    <source>
        <dbReference type="Proteomes" id="UP000041254"/>
    </source>
</evidence>
<keyword evidence="2" id="KW-0812">Transmembrane</keyword>
<reference evidence="3 4" key="1">
    <citation type="submission" date="2014-11" db="EMBL/GenBank/DDBJ databases">
        <authorList>
            <person name="Zhu J."/>
            <person name="Qi W."/>
            <person name="Song R."/>
        </authorList>
    </citation>
    <scope>NUCLEOTIDE SEQUENCE [LARGE SCALE GENOMIC DNA]</scope>
</reference>
<keyword evidence="2" id="KW-1133">Transmembrane helix</keyword>
<dbReference type="AlphaFoldDB" id="A0A0G4GLD9"/>
<gene>
    <name evidence="3" type="ORF">Vbra_18218</name>
</gene>
<keyword evidence="2" id="KW-0472">Membrane</keyword>
<feature type="region of interest" description="Disordered" evidence="1">
    <location>
        <begin position="97"/>
        <end position="133"/>
    </location>
</feature>